<dbReference type="SUPFAM" id="SSF117782">
    <property type="entry name" value="YbjQ-like"/>
    <property type="match status" value="1"/>
</dbReference>
<evidence type="ECO:0000256" key="2">
    <source>
        <dbReference type="HAMAP-Rule" id="MF_00338"/>
    </source>
</evidence>
<protein>
    <recommendedName>
        <fullName evidence="2">UPF0145 protein EVA97_00435</fullName>
    </recommendedName>
</protein>
<dbReference type="EMBL" id="SHBJ01000002">
    <property type="protein sequence ID" value="RZO29182.1"/>
    <property type="molecule type" value="Genomic_DNA"/>
</dbReference>
<gene>
    <name evidence="3" type="ORF">EVA97_00435</name>
</gene>
<dbReference type="Proteomes" id="UP000315283">
    <property type="component" value="Unassembled WGS sequence"/>
</dbReference>
<organism evidence="3 4">
    <name type="scientific">SAR86 cluster bacterium</name>
    <dbReference type="NCBI Taxonomy" id="2030880"/>
    <lineage>
        <taxon>Bacteria</taxon>
        <taxon>Pseudomonadati</taxon>
        <taxon>Pseudomonadota</taxon>
        <taxon>Gammaproteobacteria</taxon>
        <taxon>SAR86 cluster</taxon>
    </lineage>
</organism>
<accession>A0A520N6W8</accession>
<reference evidence="3 4" key="1">
    <citation type="submission" date="2019-02" db="EMBL/GenBank/DDBJ databases">
        <title>Prokaryotic population dynamics and viral predation in marine succession experiment using metagenomics: the confinement effect.</title>
        <authorList>
            <person name="Haro-Moreno J.M."/>
            <person name="Rodriguez-Valera F."/>
            <person name="Lopez-Perez M."/>
        </authorList>
    </citation>
    <scope>NUCLEOTIDE SEQUENCE [LARGE SCALE GENOMIC DNA]</scope>
    <source>
        <strain evidence="3">MED-G164</strain>
    </source>
</reference>
<evidence type="ECO:0000256" key="1">
    <source>
        <dbReference type="ARBA" id="ARBA00010751"/>
    </source>
</evidence>
<dbReference type="PANTHER" id="PTHR34068">
    <property type="entry name" value="UPF0145 PROTEIN YBJQ"/>
    <property type="match status" value="1"/>
</dbReference>
<name>A0A520N6W8_9GAMM</name>
<dbReference type="PANTHER" id="PTHR34068:SF2">
    <property type="entry name" value="UPF0145 PROTEIN SCO3412"/>
    <property type="match status" value="1"/>
</dbReference>
<dbReference type="AlphaFoldDB" id="A0A520N6W8"/>
<dbReference type="InterPro" id="IPR002765">
    <property type="entry name" value="UPF0145_YbjQ-like"/>
</dbReference>
<dbReference type="Pfam" id="PF01906">
    <property type="entry name" value="YbjQ_1"/>
    <property type="match status" value="1"/>
</dbReference>
<comment type="similarity">
    <text evidence="1 2">Belongs to the UPF0145 family.</text>
</comment>
<dbReference type="HAMAP" id="MF_00338">
    <property type="entry name" value="UPF0145"/>
    <property type="match status" value="1"/>
</dbReference>
<evidence type="ECO:0000313" key="4">
    <source>
        <dbReference type="Proteomes" id="UP000315283"/>
    </source>
</evidence>
<dbReference type="InterPro" id="IPR035439">
    <property type="entry name" value="UPF0145_dom_sf"/>
</dbReference>
<comment type="caution">
    <text evidence="3">The sequence shown here is derived from an EMBL/GenBank/DDBJ whole genome shotgun (WGS) entry which is preliminary data.</text>
</comment>
<evidence type="ECO:0000313" key="3">
    <source>
        <dbReference type="EMBL" id="RZO29182.1"/>
    </source>
</evidence>
<sequence>MNEDIKVFTTYDIANVDIQEHIGLVQGSTVRSRNVGSDMFAFLKNIVGGELVGYSKLLKTSRDQAYARMIEDAQSKGANAILGFRFQTSTVAQGAAEILAYGTAVKIKQETV</sequence>
<dbReference type="Gene3D" id="3.30.110.70">
    <property type="entry name" value="Hypothetical protein apc22750. Chain B"/>
    <property type="match status" value="1"/>
</dbReference>
<proteinExistence type="inferred from homology"/>